<dbReference type="GO" id="GO:0015074">
    <property type="term" value="P:DNA integration"/>
    <property type="evidence" value="ECO:0007669"/>
    <property type="project" value="UniProtKB-KW"/>
</dbReference>
<keyword evidence="2" id="KW-0238">DNA-binding</keyword>
<organism evidence="6 7">
    <name type="scientific">Caulobacter zeae</name>
    <dbReference type="NCBI Taxonomy" id="2055137"/>
    <lineage>
        <taxon>Bacteria</taxon>
        <taxon>Pseudomonadati</taxon>
        <taxon>Pseudomonadota</taxon>
        <taxon>Alphaproteobacteria</taxon>
        <taxon>Caulobacterales</taxon>
        <taxon>Caulobacteraceae</taxon>
        <taxon>Caulobacter</taxon>
    </lineage>
</organism>
<dbReference type="EMBL" id="PJRS01000010">
    <property type="protein sequence ID" value="PLR28123.1"/>
    <property type="molecule type" value="Genomic_DNA"/>
</dbReference>
<dbReference type="InterPro" id="IPR011010">
    <property type="entry name" value="DNA_brk_join_enz"/>
</dbReference>
<dbReference type="Gene3D" id="1.10.150.130">
    <property type="match status" value="1"/>
</dbReference>
<dbReference type="PANTHER" id="PTHR30349">
    <property type="entry name" value="PHAGE INTEGRASE-RELATED"/>
    <property type="match status" value="1"/>
</dbReference>
<evidence type="ECO:0000256" key="2">
    <source>
        <dbReference type="ARBA" id="ARBA00023125"/>
    </source>
</evidence>
<reference evidence="6 7" key="1">
    <citation type="submission" date="2017-12" db="EMBL/GenBank/DDBJ databases">
        <title>The genome sequence of Caulobacter sp. 410.</title>
        <authorList>
            <person name="Gao J."/>
            <person name="Mao X."/>
            <person name="Sun J."/>
        </authorList>
    </citation>
    <scope>NUCLEOTIDE SEQUENCE [LARGE SCALE GENOMIC DNA]</scope>
    <source>
        <strain evidence="6 7">410</strain>
    </source>
</reference>
<dbReference type="OrthoDB" id="9785687at2"/>
<evidence type="ECO:0000313" key="6">
    <source>
        <dbReference type="EMBL" id="PLR28123.1"/>
    </source>
</evidence>
<keyword evidence="7" id="KW-1185">Reference proteome</keyword>
<keyword evidence="3" id="KW-0233">DNA recombination</keyword>
<evidence type="ECO:0000259" key="5">
    <source>
        <dbReference type="PROSITE" id="PS51898"/>
    </source>
</evidence>
<dbReference type="InterPro" id="IPR050090">
    <property type="entry name" value="Tyrosine_recombinase_XerCD"/>
</dbReference>
<sequence>MANIQKFQGPPRKDGTRATKWRAATKDASGKRISKVFARKGDAEAWLKEVDRAGVVGSSTMTVLAVAREHYAHFDKLVKKGAKEAATRDGYDTAIDKHLTSAPEFSATRMCDLTTPKAQNYLDAIFETSGSLDLTRRQRRYLVTWFDFAIRKGWLGVNPARATKIEVVERVDDEDVIEIPAKETLAAVLKAAGRGDNAVRDTAVVRLLMFAGPRISELLGLADDKAAITKDGGEVAITERLCGKYLTLGSPKSKKSRRKVPIGPAAAMAVRSWRLRRGPAQAFTLDGGKGRERHAGRLFPSADGPLWSYQAFWRECWLPLMRRAGLVEMIPDSKGKNRPVPAFGPHALRHVAVSLWIAQGLSPKRVQELAGHSSLAMTMDLYGHLWTDDEADAALARRSEGLIC</sequence>
<evidence type="ECO:0000256" key="1">
    <source>
        <dbReference type="ARBA" id="ARBA00022908"/>
    </source>
</evidence>
<dbReference type="CDD" id="cd01189">
    <property type="entry name" value="INT_ICEBs1_C_like"/>
    <property type="match status" value="1"/>
</dbReference>
<feature type="region of interest" description="Disordered" evidence="4">
    <location>
        <begin position="1"/>
        <end position="22"/>
    </location>
</feature>
<dbReference type="PANTHER" id="PTHR30349:SF88">
    <property type="entry name" value="BLL1584 PROTEIN"/>
    <property type="match status" value="1"/>
</dbReference>
<evidence type="ECO:0000313" key="7">
    <source>
        <dbReference type="Proteomes" id="UP000234479"/>
    </source>
</evidence>
<dbReference type="Pfam" id="PF00589">
    <property type="entry name" value="Phage_integrase"/>
    <property type="match status" value="1"/>
</dbReference>
<dbReference type="InterPro" id="IPR013762">
    <property type="entry name" value="Integrase-like_cat_sf"/>
</dbReference>
<dbReference type="RefSeq" id="WP_101716676.1">
    <property type="nucleotide sequence ID" value="NZ_PJRS01000010.1"/>
</dbReference>
<dbReference type="AlphaFoldDB" id="A0A2N5DPY0"/>
<comment type="caution">
    <text evidence="6">The sequence shown here is derived from an EMBL/GenBank/DDBJ whole genome shotgun (WGS) entry which is preliminary data.</text>
</comment>
<dbReference type="GO" id="GO:0006310">
    <property type="term" value="P:DNA recombination"/>
    <property type="evidence" value="ECO:0007669"/>
    <property type="project" value="UniProtKB-KW"/>
</dbReference>
<dbReference type="Gene3D" id="1.10.443.10">
    <property type="entry name" value="Intergrase catalytic core"/>
    <property type="match status" value="1"/>
</dbReference>
<protein>
    <recommendedName>
        <fullName evidence="5">Tyr recombinase domain-containing protein</fullName>
    </recommendedName>
</protein>
<accession>A0A2N5DPY0</accession>
<dbReference type="InterPro" id="IPR002104">
    <property type="entry name" value="Integrase_catalytic"/>
</dbReference>
<dbReference type="PROSITE" id="PS51898">
    <property type="entry name" value="TYR_RECOMBINASE"/>
    <property type="match status" value="1"/>
</dbReference>
<gene>
    <name evidence="6" type="ORF">SGCZBJ_03705</name>
</gene>
<proteinExistence type="predicted"/>
<evidence type="ECO:0000256" key="3">
    <source>
        <dbReference type="ARBA" id="ARBA00023172"/>
    </source>
</evidence>
<dbReference type="SUPFAM" id="SSF56349">
    <property type="entry name" value="DNA breaking-rejoining enzymes"/>
    <property type="match status" value="1"/>
</dbReference>
<dbReference type="Proteomes" id="UP000234479">
    <property type="component" value="Unassembled WGS sequence"/>
</dbReference>
<feature type="domain" description="Tyr recombinase" evidence="5">
    <location>
        <begin position="175"/>
        <end position="397"/>
    </location>
</feature>
<name>A0A2N5DPY0_9CAUL</name>
<evidence type="ECO:0000256" key="4">
    <source>
        <dbReference type="SAM" id="MobiDB-lite"/>
    </source>
</evidence>
<dbReference type="GO" id="GO:0003677">
    <property type="term" value="F:DNA binding"/>
    <property type="evidence" value="ECO:0007669"/>
    <property type="project" value="UniProtKB-KW"/>
</dbReference>
<keyword evidence="1" id="KW-0229">DNA integration</keyword>
<dbReference type="InterPro" id="IPR010998">
    <property type="entry name" value="Integrase_recombinase_N"/>
</dbReference>